<dbReference type="STRING" id="468056.SAMN05443549_105258"/>
<evidence type="ECO:0000256" key="3">
    <source>
        <dbReference type="ARBA" id="ARBA00008636"/>
    </source>
</evidence>
<comment type="similarity">
    <text evidence="3 11">Belongs to the iron-sulfur dependent L-serine dehydratase family.</text>
</comment>
<keyword evidence="15" id="KW-1185">Reference proteome</keyword>
<dbReference type="PANTHER" id="PTHR30182">
    <property type="entry name" value="L-SERINE DEHYDRATASE"/>
    <property type="match status" value="1"/>
</dbReference>
<dbReference type="PANTHER" id="PTHR30182:SF1">
    <property type="entry name" value="L-SERINE DEHYDRATASE 1"/>
    <property type="match status" value="1"/>
</dbReference>
<reference evidence="15" key="1">
    <citation type="submission" date="2016-11" db="EMBL/GenBank/DDBJ databases">
        <authorList>
            <person name="Varghese N."/>
            <person name="Submissions S."/>
        </authorList>
    </citation>
    <scope>NUCLEOTIDE SEQUENCE [LARGE SCALE GENOMIC DNA]</scope>
    <source>
        <strain evidence="15">DSM 19978</strain>
    </source>
</reference>
<dbReference type="GO" id="GO:0006094">
    <property type="term" value="P:gluconeogenesis"/>
    <property type="evidence" value="ECO:0007669"/>
    <property type="project" value="UniProtKB-KW"/>
</dbReference>
<evidence type="ECO:0000256" key="11">
    <source>
        <dbReference type="RuleBase" id="RU366059"/>
    </source>
</evidence>
<proteinExistence type="inferred from homology"/>
<dbReference type="GO" id="GO:0003941">
    <property type="term" value="F:L-serine ammonia-lyase activity"/>
    <property type="evidence" value="ECO:0007669"/>
    <property type="project" value="UniProtKB-UniRule"/>
</dbReference>
<comment type="catalytic activity">
    <reaction evidence="10 11">
        <text>L-serine = pyruvate + NH4(+)</text>
        <dbReference type="Rhea" id="RHEA:19169"/>
        <dbReference type="ChEBI" id="CHEBI:15361"/>
        <dbReference type="ChEBI" id="CHEBI:28938"/>
        <dbReference type="ChEBI" id="CHEBI:33384"/>
        <dbReference type="EC" id="4.3.1.17"/>
    </reaction>
</comment>
<evidence type="ECO:0000256" key="8">
    <source>
        <dbReference type="ARBA" id="ARBA00023014"/>
    </source>
</evidence>
<evidence type="ECO:0000256" key="5">
    <source>
        <dbReference type="ARBA" id="ARBA00022485"/>
    </source>
</evidence>
<keyword evidence="6 11" id="KW-0479">Metal-binding</keyword>
<dbReference type="GO" id="GO:0046872">
    <property type="term" value="F:metal ion binding"/>
    <property type="evidence" value="ECO:0007669"/>
    <property type="project" value="UniProtKB-KW"/>
</dbReference>
<evidence type="ECO:0000313" key="15">
    <source>
        <dbReference type="Proteomes" id="UP000184516"/>
    </source>
</evidence>
<dbReference type="Gene3D" id="3.30.1330.90">
    <property type="entry name" value="D-3-phosphoglycerate dehydrogenase, domain 3"/>
    <property type="match status" value="1"/>
</dbReference>
<dbReference type="Pfam" id="PF03315">
    <property type="entry name" value="SDH_beta"/>
    <property type="match status" value="1"/>
</dbReference>
<comment type="cofactor">
    <cofactor evidence="1 11">
        <name>[4Fe-4S] cluster</name>
        <dbReference type="ChEBI" id="CHEBI:49883"/>
    </cofactor>
</comment>
<dbReference type="EC" id="4.3.1.17" evidence="11"/>
<dbReference type="FunFam" id="3.30.1330.90:FF:000001">
    <property type="entry name" value="L-serine ammonia-lyase 1"/>
    <property type="match status" value="1"/>
</dbReference>
<dbReference type="InterPro" id="IPR051318">
    <property type="entry name" value="Fe-S_L-Ser"/>
</dbReference>
<dbReference type="InterPro" id="IPR029009">
    <property type="entry name" value="ASB_dom_sf"/>
</dbReference>
<comment type="pathway">
    <text evidence="2">Carbohydrate biosynthesis; gluconeogenesis.</text>
</comment>
<dbReference type="NCBIfam" id="TIGR00720">
    <property type="entry name" value="sda_mono"/>
    <property type="match status" value="1"/>
</dbReference>
<sequence>MEECISVFDMLKIGIGPSSSHTLGPWRAAERFLAELRNENLMYSINRIKVDLYGSLSLTGKGHSTDLAILLGLSGQDPETIPIANIPKIVKSIQDNNEIILGNEVTIPFHFLEDIVFNKNFLPFHANGLSFTAYTTDKKEYTSTYYSIGGGFVVVEERVNAKKKIEIKCAFPFPINKADELLNYTIQENKKISEIVYENEKSMRPEAEIHHELMRIWNTMLECMYIGCHSEGILPGGLHVRRRAFDMHQHLIGLSNYDSPQTWLEQIRLTEVKFRQILKWVSCFALAVNEVNASLGRVVTAPTNGSAGVIPAVLMYYLVIENHQAGEKEIKQFLMVASEIGSIFKKGSTISAAMGGCQAEIGVSSAMAAAALCELMGGTPAQVLMAAEIAMEHHLGLTCDPIGGLVQIPCIERNTMGAIKAIHAAELALETDPKNAKVPLDKVIDTMWQTAKDMNNKYKETSEGGLAVAVNMSDC</sequence>
<keyword evidence="7 11" id="KW-0408">Iron</keyword>
<dbReference type="InterPro" id="IPR005130">
    <property type="entry name" value="Ser_deHydtase-like_asu"/>
</dbReference>
<evidence type="ECO:0000256" key="6">
    <source>
        <dbReference type="ARBA" id="ARBA00022723"/>
    </source>
</evidence>
<dbReference type="EMBL" id="FQWB01000005">
    <property type="protein sequence ID" value="SHG65892.1"/>
    <property type="molecule type" value="Genomic_DNA"/>
</dbReference>
<keyword evidence="4 11" id="KW-0312">Gluconeogenesis</keyword>
<evidence type="ECO:0000313" key="14">
    <source>
        <dbReference type="EMBL" id="SHG65892.1"/>
    </source>
</evidence>
<evidence type="ECO:0000256" key="10">
    <source>
        <dbReference type="ARBA" id="ARBA00049406"/>
    </source>
</evidence>
<evidence type="ECO:0000256" key="2">
    <source>
        <dbReference type="ARBA" id="ARBA00004742"/>
    </source>
</evidence>
<evidence type="ECO:0000256" key="7">
    <source>
        <dbReference type="ARBA" id="ARBA00023004"/>
    </source>
</evidence>
<evidence type="ECO:0000256" key="4">
    <source>
        <dbReference type="ARBA" id="ARBA00022432"/>
    </source>
</evidence>
<feature type="domain" description="Serine dehydratase-like alpha subunit" evidence="12">
    <location>
        <begin position="188"/>
        <end position="467"/>
    </location>
</feature>
<dbReference type="Pfam" id="PF03313">
    <property type="entry name" value="SDH_alpha"/>
    <property type="match status" value="1"/>
</dbReference>
<gene>
    <name evidence="14" type="ORF">SAMN05443549_105258</name>
</gene>
<feature type="domain" description="Serine dehydratase beta chain" evidence="13">
    <location>
        <begin position="6"/>
        <end position="157"/>
    </location>
</feature>
<keyword evidence="9 11" id="KW-0456">Lyase</keyword>
<keyword evidence="5 11" id="KW-0004">4Fe-4S</keyword>
<name>A0A1M5LL77_9FLAO</name>
<evidence type="ECO:0000259" key="13">
    <source>
        <dbReference type="Pfam" id="PF03315"/>
    </source>
</evidence>
<dbReference type="OrthoDB" id="9805537at2"/>
<evidence type="ECO:0000259" key="12">
    <source>
        <dbReference type="Pfam" id="PF03313"/>
    </source>
</evidence>
<dbReference type="RefSeq" id="WP_073371134.1">
    <property type="nucleotide sequence ID" value="NZ_FQWB01000005.1"/>
</dbReference>
<dbReference type="InterPro" id="IPR004644">
    <property type="entry name" value="Fe-S_L-Ser_mono"/>
</dbReference>
<dbReference type="InterPro" id="IPR005131">
    <property type="entry name" value="Ser_deHydtase_bsu"/>
</dbReference>
<dbReference type="AlphaFoldDB" id="A0A1M5LL77"/>
<dbReference type="GO" id="GO:0051539">
    <property type="term" value="F:4 iron, 4 sulfur cluster binding"/>
    <property type="evidence" value="ECO:0007669"/>
    <property type="project" value="UniProtKB-UniRule"/>
</dbReference>
<protein>
    <recommendedName>
        <fullName evidence="11">L-serine dehydratase</fullName>
        <ecNumber evidence="11">4.3.1.17</ecNumber>
    </recommendedName>
</protein>
<evidence type="ECO:0000256" key="9">
    <source>
        <dbReference type="ARBA" id="ARBA00023239"/>
    </source>
</evidence>
<accession>A0A1M5LL77</accession>
<keyword evidence="8 11" id="KW-0411">Iron-sulfur</keyword>
<dbReference type="Proteomes" id="UP000184516">
    <property type="component" value="Unassembled WGS sequence"/>
</dbReference>
<dbReference type="SUPFAM" id="SSF143548">
    <property type="entry name" value="Serine metabolism enzymes domain"/>
    <property type="match status" value="1"/>
</dbReference>
<organism evidence="14 15">
    <name type="scientific">Flavobacterium fluvii</name>
    <dbReference type="NCBI Taxonomy" id="468056"/>
    <lineage>
        <taxon>Bacteria</taxon>
        <taxon>Pseudomonadati</taxon>
        <taxon>Bacteroidota</taxon>
        <taxon>Flavobacteriia</taxon>
        <taxon>Flavobacteriales</taxon>
        <taxon>Flavobacteriaceae</taxon>
        <taxon>Flavobacterium</taxon>
    </lineage>
</organism>
<evidence type="ECO:0000256" key="1">
    <source>
        <dbReference type="ARBA" id="ARBA00001966"/>
    </source>
</evidence>